<proteinExistence type="predicted"/>
<evidence type="ECO:0000313" key="1">
    <source>
        <dbReference type="EMBL" id="EKC29511.1"/>
    </source>
</evidence>
<dbReference type="InParanoid" id="K1R6B9"/>
<accession>K1R6B9</accession>
<sequence length="127" mass="14248">MIFQTFQELKEFVANYEPLEQMKIPGVNMLLIKQVGAGKSTLLITIKSFFKGGISSLACTGSAENSLTKSFEKFRIRDPPTKKYLRSGIWNTRGVEEGLSISEDLGCILDGNLPNHYMVFDVVTFFN</sequence>
<dbReference type="EMBL" id="JH818299">
    <property type="protein sequence ID" value="EKC29511.1"/>
    <property type="molecule type" value="Genomic_DNA"/>
</dbReference>
<dbReference type="HOGENOM" id="CLU_1972596_0_0_1"/>
<name>K1R6B9_MAGGI</name>
<dbReference type="AlphaFoldDB" id="K1R6B9"/>
<organism evidence="1">
    <name type="scientific">Magallana gigas</name>
    <name type="common">Pacific oyster</name>
    <name type="synonym">Crassostrea gigas</name>
    <dbReference type="NCBI Taxonomy" id="29159"/>
    <lineage>
        <taxon>Eukaryota</taxon>
        <taxon>Metazoa</taxon>
        <taxon>Spiralia</taxon>
        <taxon>Lophotrochozoa</taxon>
        <taxon>Mollusca</taxon>
        <taxon>Bivalvia</taxon>
        <taxon>Autobranchia</taxon>
        <taxon>Pteriomorphia</taxon>
        <taxon>Ostreida</taxon>
        <taxon>Ostreoidea</taxon>
        <taxon>Ostreidae</taxon>
        <taxon>Magallana</taxon>
    </lineage>
</organism>
<protein>
    <submittedName>
        <fullName evidence="1">Interferon-induced protein 44-like protein</fullName>
    </submittedName>
</protein>
<gene>
    <name evidence="1" type="ORF">CGI_10004158</name>
</gene>
<reference evidence="1" key="1">
    <citation type="journal article" date="2012" name="Nature">
        <title>The oyster genome reveals stress adaptation and complexity of shell formation.</title>
        <authorList>
            <person name="Zhang G."/>
            <person name="Fang X."/>
            <person name="Guo X."/>
            <person name="Li L."/>
            <person name="Luo R."/>
            <person name="Xu F."/>
            <person name="Yang P."/>
            <person name="Zhang L."/>
            <person name="Wang X."/>
            <person name="Qi H."/>
            <person name="Xiong Z."/>
            <person name="Que H."/>
            <person name="Xie Y."/>
            <person name="Holland P.W."/>
            <person name="Paps J."/>
            <person name="Zhu Y."/>
            <person name="Wu F."/>
            <person name="Chen Y."/>
            <person name="Wang J."/>
            <person name="Peng C."/>
            <person name="Meng J."/>
            <person name="Yang L."/>
            <person name="Liu J."/>
            <person name="Wen B."/>
            <person name="Zhang N."/>
            <person name="Huang Z."/>
            <person name="Zhu Q."/>
            <person name="Feng Y."/>
            <person name="Mount A."/>
            <person name="Hedgecock D."/>
            <person name="Xu Z."/>
            <person name="Liu Y."/>
            <person name="Domazet-Loso T."/>
            <person name="Du Y."/>
            <person name="Sun X."/>
            <person name="Zhang S."/>
            <person name="Liu B."/>
            <person name="Cheng P."/>
            <person name="Jiang X."/>
            <person name="Li J."/>
            <person name="Fan D."/>
            <person name="Wang W."/>
            <person name="Fu W."/>
            <person name="Wang T."/>
            <person name="Wang B."/>
            <person name="Zhang J."/>
            <person name="Peng Z."/>
            <person name="Li Y."/>
            <person name="Li N."/>
            <person name="Wang J."/>
            <person name="Chen M."/>
            <person name="He Y."/>
            <person name="Tan F."/>
            <person name="Song X."/>
            <person name="Zheng Q."/>
            <person name="Huang R."/>
            <person name="Yang H."/>
            <person name="Du X."/>
            <person name="Chen L."/>
            <person name="Yang M."/>
            <person name="Gaffney P.M."/>
            <person name="Wang S."/>
            <person name="Luo L."/>
            <person name="She Z."/>
            <person name="Ming Y."/>
            <person name="Huang W."/>
            <person name="Zhang S."/>
            <person name="Huang B."/>
            <person name="Zhang Y."/>
            <person name="Qu T."/>
            <person name="Ni P."/>
            <person name="Miao G."/>
            <person name="Wang J."/>
            <person name="Wang Q."/>
            <person name="Steinberg C.E."/>
            <person name="Wang H."/>
            <person name="Li N."/>
            <person name="Qian L."/>
            <person name="Zhang G."/>
            <person name="Li Y."/>
            <person name="Yang H."/>
            <person name="Liu X."/>
            <person name="Wang J."/>
            <person name="Yin Y."/>
            <person name="Wang J."/>
        </authorList>
    </citation>
    <scope>NUCLEOTIDE SEQUENCE [LARGE SCALE GENOMIC DNA]</scope>
    <source>
        <strain evidence="1">05x7-T-G4-1.051#20</strain>
    </source>
</reference>